<dbReference type="HOGENOM" id="CLU_1203693_0_0_6"/>
<keyword evidence="3" id="KW-1185">Reference proteome</keyword>
<dbReference type="RefSeq" id="WP_005370713.1">
    <property type="nucleotide sequence ID" value="NZ_CM001475.1"/>
</dbReference>
<sequence length="230" mass="25971">MDRSNTAKFDEEVNELYKLLQKKENAIVSPLFEIPKLAHPESKRIGKRYILIPFALALSLAVVGWIFHPNEWLKFIILVLTLVGYIGIIAVQILELYADKGSILQFLKNPLIIFINSLVEESAHEMMLAAELKKFSNDSLEMVKRSLEVGHLAISQRIGIFVGVIDKTGVLPGLVTLYFAAASKTSQQVAVLVAVAMFVIYIFAFAVHHALPRLNYYISLIDFELKRRKN</sequence>
<evidence type="ECO:0000256" key="1">
    <source>
        <dbReference type="SAM" id="Phobius"/>
    </source>
</evidence>
<keyword evidence="1" id="KW-0472">Membrane</keyword>
<gene>
    <name evidence="2" type="ORF">Metal_1293</name>
</gene>
<reference evidence="2 3" key="1">
    <citation type="journal article" date="2013" name="Genome Announc.">
        <title>Genome Sequence of the Obligate Gammaproteobacterial Methanotroph Methylomicrobium album Strain BG8.</title>
        <authorList>
            <person name="Kits K.D."/>
            <person name="Kalyuzhnaya M.G."/>
            <person name="Klotz M.G."/>
            <person name="Jetten M.S."/>
            <person name="Op den Camp H.J."/>
            <person name="Vuilleumier S."/>
            <person name="Bringel F."/>
            <person name="Dispirito A.A."/>
            <person name="Murrell J.C."/>
            <person name="Bruce D."/>
            <person name="Cheng J.F."/>
            <person name="Copeland A."/>
            <person name="Goodwin L."/>
            <person name="Hauser L."/>
            <person name="Lajus A."/>
            <person name="Land M.L."/>
            <person name="Lapidus A."/>
            <person name="Lucas S."/>
            <person name="Medigue C."/>
            <person name="Pitluck S."/>
            <person name="Woyke T."/>
            <person name="Zeytun A."/>
            <person name="Stein L.Y."/>
        </authorList>
    </citation>
    <scope>NUCLEOTIDE SEQUENCE [LARGE SCALE GENOMIC DNA]</scope>
    <source>
        <strain evidence="2 3">BG8</strain>
    </source>
</reference>
<feature type="transmembrane region" description="Helical" evidence="1">
    <location>
        <begin position="73"/>
        <end position="98"/>
    </location>
</feature>
<accession>H8GJA3</accession>
<keyword evidence="1" id="KW-0812">Transmembrane</keyword>
<feature type="transmembrane region" description="Helical" evidence="1">
    <location>
        <begin position="49"/>
        <end position="67"/>
    </location>
</feature>
<dbReference type="EMBL" id="CM001475">
    <property type="protein sequence ID" value="EIC29093.1"/>
    <property type="molecule type" value="Genomic_DNA"/>
</dbReference>
<evidence type="ECO:0000313" key="2">
    <source>
        <dbReference type="EMBL" id="EIC29093.1"/>
    </source>
</evidence>
<dbReference type="AlphaFoldDB" id="H8GJA3"/>
<dbReference type="STRING" id="686340.Metal_1293"/>
<proteinExistence type="predicted"/>
<feature type="transmembrane region" description="Helical" evidence="1">
    <location>
        <begin position="189"/>
        <end position="211"/>
    </location>
</feature>
<protein>
    <submittedName>
        <fullName evidence="2">Uncharacterized protein</fullName>
    </submittedName>
</protein>
<dbReference type="Proteomes" id="UP000005090">
    <property type="component" value="Chromosome"/>
</dbReference>
<name>H8GJA3_METAL</name>
<organism evidence="2 3">
    <name type="scientific">Methylomicrobium album BG8</name>
    <dbReference type="NCBI Taxonomy" id="686340"/>
    <lineage>
        <taxon>Bacteria</taxon>
        <taxon>Pseudomonadati</taxon>
        <taxon>Pseudomonadota</taxon>
        <taxon>Gammaproteobacteria</taxon>
        <taxon>Methylococcales</taxon>
        <taxon>Methylococcaceae</taxon>
        <taxon>Methylomicrobium</taxon>
    </lineage>
</organism>
<evidence type="ECO:0000313" key="3">
    <source>
        <dbReference type="Proteomes" id="UP000005090"/>
    </source>
</evidence>
<keyword evidence="1" id="KW-1133">Transmembrane helix</keyword>